<keyword evidence="2" id="KW-1185">Reference proteome</keyword>
<evidence type="ECO:0000313" key="1">
    <source>
        <dbReference type="EMBL" id="EAZ93622.1"/>
    </source>
</evidence>
<evidence type="ECO:0000313" key="2">
    <source>
        <dbReference type="Proteomes" id="UP000003781"/>
    </source>
</evidence>
<reference evidence="1 2" key="1">
    <citation type="submission" date="2007-03" db="EMBL/GenBank/DDBJ databases">
        <authorList>
            <person name="Stal L."/>
            <person name="Ferriera S."/>
            <person name="Johnson J."/>
            <person name="Kravitz S."/>
            <person name="Beeson K."/>
            <person name="Sutton G."/>
            <person name="Rogers Y.-H."/>
            <person name="Friedman R."/>
            <person name="Frazier M."/>
            <person name="Venter J.C."/>
        </authorList>
    </citation>
    <scope>NUCLEOTIDE SEQUENCE [LARGE SCALE GENOMIC DNA]</scope>
    <source>
        <strain evidence="1 2">CCY0110</strain>
    </source>
</reference>
<organism evidence="1 2">
    <name type="scientific">Crocosphaera chwakensis CCY0110</name>
    <dbReference type="NCBI Taxonomy" id="391612"/>
    <lineage>
        <taxon>Bacteria</taxon>
        <taxon>Bacillati</taxon>
        <taxon>Cyanobacteriota</taxon>
        <taxon>Cyanophyceae</taxon>
        <taxon>Oscillatoriophycideae</taxon>
        <taxon>Chroococcales</taxon>
        <taxon>Aphanothecaceae</taxon>
        <taxon>Crocosphaera</taxon>
        <taxon>Crocosphaera chwakensis</taxon>
    </lineage>
</organism>
<dbReference type="EMBL" id="AAXW01000002">
    <property type="protein sequence ID" value="EAZ93622.1"/>
    <property type="molecule type" value="Genomic_DNA"/>
</dbReference>
<dbReference type="Proteomes" id="UP000003781">
    <property type="component" value="Unassembled WGS sequence"/>
</dbReference>
<name>A3IIJ0_9CHRO</name>
<sequence length="20" mass="2402">MLKFLLILLIKPFPYSHNLT</sequence>
<protein>
    <submittedName>
        <fullName evidence="1">Uncharacterized protein</fullName>
    </submittedName>
</protein>
<proteinExistence type="predicted"/>
<comment type="caution">
    <text evidence="1">The sequence shown here is derived from an EMBL/GenBank/DDBJ whole genome shotgun (WGS) entry which is preliminary data.</text>
</comment>
<accession>A3IIJ0</accession>
<dbReference type="AlphaFoldDB" id="A3IIJ0"/>
<gene>
    <name evidence="1" type="ORF">CY0110_17542</name>
</gene>